<dbReference type="Gene3D" id="3.30.40.10">
    <property type="entry name" value="Zinc/RING finger domain, C3HC4 (zinc finger)"/>
    <property type="match status" value="1"/>
</dbReference>
<dbReference type="InterPro" id="IPR001841">
    <property type="entry name" value="Znf_RING"/>
</dbReference>
<dbReference type="PRINTS" id="PR01475">
    <property type="entry name" value="PARKIN"/>
</dbReference>
<evidence type="ECO:0000313" key="7">
    <source>
        <dbReference type="Proteomes" id="UP000271098"/>
    </source>
</evidence>
<feature type="domain" description="Ubiquitin-like" evidence="4">
    <location>
        <begin position="8"/>
        <end position="87"/>
    </location>
</feature>
<dbReference type="SUPFAM" id="SSF54236">
    <property type="entry name" value="Ubiquitin-like"/>
    <property type="match status" value="1"/>
</dbReference>
<dbReference type="InterPro" id="IPR029071">
    <property type="entry name" value="Ubiquitin-like_domsf"/>
</dbReference>
<dbReference type="OrthoDB" id="1431934at2759"/>
<evidence type="ECO:0000256" key="3">
    <source>
        <dbReference type="PROSITE-ProRule" id="PRU00175"/>
    </source>
</evidence>
<dbReference type="InterPro" id="IPR041565">
    <property type="entry name" value="Parkin_Znf-RING"/>
</dbReference>
<dbReference type="EMBL" id="UYRT01090432">
    <property type="protein sequence ID" value="VDN36041.1"/>
    <property type="molecule type" value="Genomic_DNA"/>
</dbReference>
<accession>A0A183EHJ4</accession>
<dbReference type="UniPathway" id="UPA00143"/>
<reference evidence="8" key="1">
    <citation type="submission" date="2016-06" db="UniProtKB">
        <authorList>
            <consortium name="WormBaseParasite"/>
        </authorList>
    </citation>
    <scope>IDENTIFICATION</scope>
</reference>
<dbReference type="WBParaSite" id="GPUH_0002046001-mRNA-1">
    <property type="protein sequence ID" value="GPUH_0002046001-mRNA-1"/>
    <property type="gene ID" value="GPUH_0002046001"/>
</dbReference>
<evidence type="ECO:0000313" key="8">
    <source>
        <dbReference type="WBParaSite" id="GPUH_0002046001-mRNA-1"/>
    </source>
</evidence>
<dbReference type="GO" id="GO:0004842">
    <property type="term" value="F:ubiquitin-protein transferase activity"/>
    <property type="evidence" value="ECO:0007669"/>
    <property type="project" value="InterPro"/>
</dbReference>
<evidence type="ECO:0000256" key="1">
    <source>
        <dbReference type="ARBA" id="ARBA00022771"/>
    </source>
</evidence>
<evidence type="ECO:0000259" key="4">
    <source>
        <dbReference type="PROSITE" id="PS50053"/>
    </source>
</evidence>
<dbReference type="GO" id="GO:0016567">
    <property type="term" value="P:protein ubiquitination"/>
    <property type="evidence" value="ECO:0007669"/>
    <property type="project" value="UniProtKB-UniPathway"/>
</dbReference>
<dbReference type="Pfam" id="PF17978">
    <property type="entry name" value="zf-RING_14"/>
    <property type="match status" value="1"/>
</dbReference>
<proteinExistence type="predicted"/>
<dbReference type="InterPro" id="IPR000626">
    <property type="entry name" value="Ubiquitin-like_dom"/>
</dbReference>
<dbReference type="PROSITE" id="PS50053">
    <property type="entry name" value="UBIQUITIN_2"/>
    <property type="match status" value="1"/>
</dbReference>
<dbReference type="GO" id="GO:0005739">
    <property type="term" value="C:mitochondrion"/>
    <property type="evidence" value="ECO:0007669"/>
    <property type="project" value="InterPro"/>
</dbReference>
<protein>
    <submittedName>
        <fullName evidence="8">RBR-type E3 ubiquitin transferase</fullName>
    </submittedName>
</protein>
<reference evidence="6 7" key="2">
    <citation type="submission" date="2018-11" db="EMBL/GenBank/DDBJ databases">
        <authorList>
            <consortium name="Pathogen Informatics"/>
        </authorList>
    </citation>
    <scope>NUCLEOTIDE SEQUENCE [LARGE SCALE GENOMIC DNA]</scope>
</reference>
<dbReference type="SUPFAM" id="SSF57850">
    <property type="entry name" value="RING/U-box"/>
    <property type="match status" value="1"/>
</dbReference>
<dbReference type="Pfam" id="PF17976">
    <property type="entry name" value="zf-RING_12"/>
    <property type="match status" value="1"/>
</dbReference>
<evidence type="ECO:0000259" key="5">
    <source>
        <dbReference type="PROSITE" id="PS50089"/>
    </source>
</evidence>
<organism evidence="8">
    <name type="scientific">Gongylonema pulchrum</name>
    <dbReference type="NCBI Taxonomy" id="637853"/>
    <lineage>
        <taxon>Eukaryota</taxon>
        <taxon>Metazoa</taxon>
        <taxon>Ecdysozoa</taxon>
        <taxon>Nematoda</taxon>
        <taxon>Chromadorea</taxon>
        <taxon>Rhabditida</taxon>
        <taxon>Spirurina</taxon>
        <taxon>Spiruromorpha</taxon>
        <taxon>Spiruroidea</taxon>
        <taxon>Gongylonematidae</taxon>
        <taxon>Gongylonema</taxon>
    </lineage>
</organism>
<sequence length="256" mass="28241">MNDEKVDVLISVRNQNEQFTERLGHVKQVVVSVCMQGTIEDVAHALANKIGVPQSYIMFIFCGNKLPEQTALQTLLLGPQTCLTAIVAAEKCQMPVDGDASCSASSNIASFQAFCKNCIAVKRAKLRVYCSVCSSSAVLVTQEPDCWNDVLQKNAIQVECKDCKNERGARFCFKCIDCGEVAVPLTHVRGPREGVCSVCYESQMKAVVQLNCEHQTCMECFTTYLKTAFTENQFRFFPQNGYTVGCPVYGCSGNIF</sequence>
<dbReference type="AlphaFoldDB" id="A0A183EHJ4"/>
<name>A0A183EHJ4_9BILA</name>
<dbReference type="Proteomes" id="UP000271098">
    <property type="component" value="Unassembled WGS sequence"/>
</dbReference>
<feature type="domain" description="RING-type" evidence="5">
    <location>
        <begin position="196"/>
        <end position="248"/>
    </location>
</feature>
<gene>
    <name evidence="6" type="ORF">GPUH_LOCUS20438</name>
</gene>
<keyword evidence="2" id="KW-0862">Zinc</keyword>
<keyword evidence="7" id="KW-1185">Reference proteome</keyword>
<keyword evidence="1 3" id="KW-0479">Metal-binding</keyword>
<dbReference type="InterPro" id="IPR003977">
    <property type="entry name" value="Parkin"/>
</dbReference>
<dbReference type="InterPro" id="IPR041170">
    <property type="entry name" value="Znf-RING_14"/>
</dbReference>
<evidence type="ECO:0000256" key="2">
    <source>
        <dbReference type="ARBA" id="ARBA00022833"/>
    </source>
</evidence>
<dbReference type="PROSITE" id="PS50089">
    <property type="entry name" value="ZF_RING_2"/>
    <property type="match status" value="1"/>
</dbReference>
<dbReference type="GO" id="GO:0008270">
    <property type="term" value="F:zinc ion binding"/>
    <property type="evidence" value="ECO:0007669"/>
    <property type="project" value="UniProtKB-KW"/>
</dbReference>
<dbReference type="InterPro" id="IPR013083">
    <property type="entry name" value="Znf_RING/FYVE/PHD"/>
</dbReference>
<dbReference type="GO" id="GO:0005829">
    <property type="term" value="C:cytosol"/>
    <property type="evidence" value="ECO:0007669"/>
    <property type="project" value="InterPro"/>
</dbReference>
<evidence type="ECO:0000313" key="6">
    <source>
        <dbReference type="EMBL" id="VDN36041.1"/>
    </source>
</evidence>
<keyword evidence="1 3" id="KW-0863">Zinc-finger</keyword>